<dbReference type="HOGENOM" id="CLU_2216090_0_0_1"/>
<dbReference type="AlphaFoldDB" id="A0A0D0VDG0"/>
<accession>A0A0D0VDG0</accession>
<protein>
    <submittedName>
        <fullName evidence="1">Uncharacterized protein</fullName>
    </submittedName>
</protein>
<gene>
    <name evidence="1" type="ORF">I312_06295</name>
</gene>
<name>A0A0D0VDG0_CRYGA</name>
<sequence length="107" mass="11864">VNRRLIQLDFIILNPLDILTHPIIYSYTIVIPCSNFCRFLLYCARDAIVIVISALVIRLPCINSLTTTNGEQSSAVQSATGWTAKSYQSVALTQSFHPQSTGTHPQL</sequence>
<evidence type="ECO:0000313" key="1">
    <source>
        <dbReference type="EMBL" id="KIR44544.1"/>
    </source>
</evidence>
<reference evidence="1" key="1">
    <citation type="submission" date="2015-01" db="EMBL/GenBank/DDBJ databases">
        <title>The Genome Sequence of Cryptococcus gattii CA1280.</title>
        <authorList>
            <consortium name="The Broad Institute Genomics Platform"/>
            <person name="Cuomo C."/>
            <person name="Litvintseva A."/>
            <person name="Chen Y."/>
            <person name="Heitman J."/>
            <person name="Sun S."/>
            <person name="Springer D."/>
            <person name="Dromer F."/>
            <person name="Young S."/>
            <person name="Zeng Q."/>
            <person name="Gargeya S."/>
            <person name="Abouelleil A."/>
            <person name="Alvarado L."/>
            <person name="Chapman S.B."/>
            <person name="Gainer-Dewar J."/>
            <person name="Goldberg J."/>
            <person name="Griggs A."/>
            <person name="Gujja S."/>
            <person name="Hansen M."/>
            <person name="Howarth C."/>
            <person name="Imamovic A."/>
            <person name="Larimer J."/>
            <person name="Murphy C."/>
            <person name="Naylor J."/>
            <person name="Pearson M."/>
            <person name="Priest M."/>
            <person name="Roberts A."/>
            <person name="Saif S."/>
            <person name="Shea T."/>
            <person name="Sykes S."/>
            <person name="Wortman J."/>
            <person name="Nusbaum C."/>
            <person name="Birren B."/>
        </authorList>
    </citation>
    <scope>NUCLEOTIDE SEQUENCE [LARGE SCALE GENOMIC DNA]</scope>
    <source>
        <strain evidence="1">CA1280</strain>
    </source>
</reference>
<feature type="non-terminal residue" evidence="1">
    <location>
        <position position="1"/>
    </location>
</feature>
<dbReference type="OrthoDB" id="10534751at2759"/>
<organism evidence="1">
    <name type="scientific">Cryptococcus bacillisporus CA1280</name>
    <dbReference type="NCBI Taxonomy" id="1296109"/>
    <lineage>
        <taxon>Eukaryota</taxon>
        <taxon>Fungi</taxon>
        <taxon>Dikarya</taxon>
        <taxon>Basidiomycota</taxon>
        <taxon>Agaricomycotina</taxon>
        <taxon>Tremellomycetes</taxon>
        <taxon>Tremellales</taxon>
        <taxon>Cryptococcaceae</taxon>
        <taxon>Cryptococcus</taxon>
        <taxon>Cryptococcus gattii species complex</taxon>
    </lineage>
</organism>
<proteinExistence type="predicted"/>
<dbReference type="EMBL" id="KN847998">
    <property type="protein sequence ID" value="KIR44544.1"/>
    <property type="molecule type" value="Genomic_DNA"/>
</dbReference>